<feature type="non-terminal residue" evidence="1">
    <location>
        <position position="44"/>
    </location>
</feature>
<proteinExistence type="predicted"/>
<reference evidence="1" key="1">
    <citation type="submission" date="2016-05" db="EMBL/GenBank/DDBJ databases">
        <authorList>
            <person name="Lavstsen T."/>
            <person name="Jespersen J.S."/>
        </authorList>
    </citation>
    <scope>NUCLEOTIDE SEQUENCE</scope>
    <source>
        <tissue evidence="1">Brain</tissue>
    </source>
</reference>
<accession>A0A1A8GD97</accession>
<reference evidence="1" key="2">
    <citation type="submission" date="2016-06" db="EMBL/GenBank/DDBJ databases">
        <title>The genome of a short-lived fish provides insights into sex chromosome evolution and the genetic control of aging.</title>
        <authorList>
            <person name="Reichwald K."/>
            <person name="Felder M."/>
            <person name="Petzold A."/>
            <person name="Koch P."/>
            <person name="Groth M."/>
            <person name="Platzer M."/>
        </authorList>
    </citation>
    <scope>NUCLEOTIDE SEQUENCE</scope>
    <source>
        <tissue evidence="1">Brain</tissue>
    </source>
</reference>
<dbReference type="AlphaFoldDB" id="A0A1A8GD97"/>
<dbReference type="EMBL" id="HAEC01000929">
    <property type="protein sequence ID" value="SBQ69006.1"/>
    <property type="molecule type" value="Transcribed_RNA"/>
</dbReference>
<sequence>MRNRRETRWLMLRRSAWSRSVIYRENGRVHRYEHLPEHKVPKQN</sequence>
<gene>
    <name evidence="1" type="primary">Nfu_g_1_008180</name>
</gene>
<name>A0A1A8GD97_9TELE</name>
<protein>
    <submittedName>
        <fullName evidence="1">Uncharacterized protein</fullName>
    </submittedName>
</protein>
<organism evidence="1">
    <name type="scientific">Nothobranchius korthausae</name>
    <dbReference type="NCBI Taxonomy" id="1143690"/>
    <lineage>
        <taxon>Eukaryota</taxon>
        <taxon>Metazoa</taxon>
        <taxon>Chordata</taxon>
        <taxon>Craniata</taxon>
        <taxon>Vertebrata</taxon>
        <taxon>Euteleostomi</taxon>
        <taxon>Actinopterygii</taxon>
        <taxon>Neopterygii</taxon>
        <taxon>Teleostei</taxon>
        <taxon>Neoteleostei</taxon>
        <taxon>Acanthomorphata</taxon>
        <taxon>Ovalentaria</taxon>
        <taxon>Atherinomorphae</taxon>
        <taxon>Cyprinodontiformes</taxon>
        <taxon>Nothobranchiidae</taxon>
        <taxon>Nothobranchius</taxon>
    </lineage>
</organism>
<evidence type="ECO:0000313" key="1">
    <source>
        <dbReference type="EMBL" id="SBQ69006.1"/>
    </source>
</evidence>